<gene>
    <name evidence="10" type="ORF">CYCCA115_LOCUS2530</name>
</gene>
<protein>
    <recommendedName>
        <fullName evidence="2">RNA helicase</fullName>
        <ecNumber evidence="2">3.6.4.13</ecNumber>
    </recommendedName>
</protein>
<evidence type="ECO:0000256" key="7">
    <source>
        <dbReference type="ARBA" id="ARBA00047984"/>
    </source>
</evidence>
<evidence type="ECO:0000256" key="1">
    <source>
        <dbReference type="ARBA" id="ARBA00008792"/>
    </source>
</evidence>
<name>A0AAD2FE22_9STRA</name>
<comment type="catalytic activity">
    <reaction evidence="7">
        <text>ATP + H2O = ADP + phosphate + H(+)</text>
        <dbReference type="Rhea" id="RHEA:13065"/>
        <dbReference type="ChEBI" id="CHEBI:15377"/>
        <dbReference type="ChEBI" id="CHEBI:15378"/>
        <dbReference type="ChEBI" id="CHEBI:30616"/>
        <dbReference type="ChEBI" id="CHEBI:43474"/>
        <dbReference type="ChEBI" id="CHEBI:456216"/>
        <dbReference type="EC" id="3.6.4.13"/>
    </reaction>
</comment>
<evidence type="ECO:0000256" key="2">
    <source>
        <dbReference type="ARBA" id="ARBA00012552"/>
    </source>
</evidence>
<evidence type="ECO:0000313" key="10">
    <source>
        <dbReference type="EMBL" id="CAJ1931758.1"/>
    </source>
</evidence>
<dbReference type="SMART" id="SM00490">
    <property type="entry name" value="HELICc"/>
    <property type="match status" value="1"/>
</dbReference>
<sequence>MSGFWKPESSKLLDKESSRDREVGSIPFNFSNAPLAQQRLLLPIYKHKRQILYALEHHRVTVIVGETSTGKSTQVPQYLFDNGWCENDFQVACTQPRRIAAQTLAQRVSHEIGKGPVGTTVGYSVRFDDKTSENTKIKFLTDGMLLREATLYDPMLSRYSVIMVDEAHERNINSDTVLGLLKKILRKRKDIRIIICSATINAEKFLDYFVGKTVATKKRKRRWDNPTASNEVVDVEKTTGTIISVDGRQFSVDVMYLQTPSNNYIRSCIETALRISEGAKTGDVLCFLPSAEDIDQAIKLGEDYMDNHDPSMHKRVTLMPLYASLPYKLQAQIFQAPSSTNTKRIILATNIAETSVTVPRITHVVDSGLVKLPYFDPRTNFDRLVVVPISKASAQQRAGRGGRLQAGFCYRLYTEDFYANKMEKTTQPEMLRTNLTSFVLSLKALGVENVLTFDLMDLPSIETLAHALETLFALGAIDEDTQLTKLGLDMSSFPTEPRVSRMLLESLNEGCAREVAGVASTLQVQSIFVTPRGGSARRQQQQLDFEAAISEVVDSSGDHVTLANVLSEHDDYGFDREDCTERYLNFMALKRSVEIRNQLMRFLRKFGRVRSLGMAEVQARSIAIRKCVTAGFFFNVAKMNNDGRYYTIRRDRKILVTPGHSSIFRSHGGYSEYIVFCETHDGARGGIELNSVSSIDPRWLRELAPHYWE</sequence>
<dbReference type="SUPFAM" id="SSF52540">
    <property type="entry name" value="P-loop containing nucleoside triphosphate hydrolases"/>
    <property type="match status" value="1"/>
</dbReference>
<accession>A0AAD2FE22</accession>
<dbReference type="Proteomes" id="UP001295423">
    <property type="component" value="Unassembled WGS sequence"/>
</dbReference>
<dbReference type="InterPro" id="IPR007502">
    <property type="entry name" value="Helicase-assoc_dom"/>
</dbReference>
<reference evidence="10" key="1">
    <citation type="submission" date="2023-08" db="EMBL/GenBank/DDBJ databases">
        <authorList>
            <person name="Audoor S."/>
            <person name="Bilcke G."/>
        </authorList>
    </citation>
    <scope>NUCLEOTIDE SEQUENCE</scope>
</reference>
<evidence type="ECO:0000259" key="9">
    <source>
        <dbReference type="PROSITE" id="PS51194"/>
    </source>
</evidence>
<dbReference type="InterPro" id="IPR002464">
    <property type="entry name" value="DNA/RNA_helicase_DEAH_CS"/>
</dbReference>
<dbReference type="CDD" id="cd18791">
    <property type="entry name" value="SF2_C_RHA"/>
    <property type="match status" value="1"/>
</dbReference>
<dbReference type="InterPro" id="IPR001650">
    <property type="entry name" value="Helicase_C-like"/>
</dbReference>
<keyword evidence="5" id="KW-0347">Helicase</keyword>
<dbReference type="InterPro" id="IPR014001">
    <property type="entry name" value="Helicase_ATP-bd"/>
</dbReference>
<dbReference type="Pfam" id="PF00270">
    <property type="entry name" value="DEAD"/>
    <property type="match status" value="1"/>
</dbReference>
<dbReference type="PANTHER" id="PTHR18934:SF136">
    <property type="entry name" value="ATP-DEPENDENT RNA HELICASE DHX35-RELATED"/>
    <property type="match status" value="1"/>
</dbReference>
<dbReference type="Pfam" id="PF21010">
    <property type="entry name" value="HA2_C"/>
    <property type="match status" value="1"/>
</dbReference>
<dbReference type="GO" id="GO:0003723">
    <property type="term" value="F:RNA binding"/>
    <property type="evidence" value="ECO:0007669"/>
    <property type="project" value="TreeGrafter"/>
</dbReference>
<evidence type="ECO:0000313" key="11">
    <source>
        <dbReference type="Proteomes" id="UP001295423"/>
    </source>
</evidence>
<dbReference type="InterPro" id="IPR011709">
    <property type="entry name" value="DEAD-box_helicase_OB_fold"/>
</dbReference>
<dbReference type="GO" id="GO:0003724">
    <property type="term" value="F:RNA helicase activity"/>
    <property type="evidence" value="ECO:0007669"/>
    <property type="project" value="UniProtKB-EC"/>
</dbReference>
<evidence type="ECO:0000256" key="6">
    <source>
        <dbReference type="ARBA" id="ARBA00022840"/>
    </source>
</evidence>
<dbReference type="PROSITE" id="PS51194">
    <property type="entry name" value="HELICASE_CTER"/>
    <property type="match status" value="1"/>
</dbReference>
<keyword evidence="11" id="KW-1185">Reference proteome</keyword>
<dbReference type="AlphaFoldDB" id="A0AAD2FE22"/>
<evidence type="ECO:0000256" key="4">
    <source>
        <dbReference type="ARBA" id="ARBA00022801"/>
    </source>
</evidence>
<evidence type="ECO:0000259" key="8">
    <source>
        <dbReference type="PROSITE" id="PS51192"/>
    </source>
</evidence>
<proteinExistence type="inferred from homology"/>
<dbReference type="InterPro" id="IPR011545">
    <property type="entry name" value="DEAD/DEAH_box_helicase_dom"/>
</dbReference>
<evidence type="ECO:0000256" key="3">
    <source>
        <dbReference type="ARBA" id="ARBA00022741"/>
    </source>
</evidence>
<dbReference type="Gene3D" id="3.40.50.300">
    <property type="entry name" value="P-loop containing nucleotide triphosphate hydrolases"/>
    <property type="match status" value="2"/>
</dbReference>
<dbReference type="PROSITE" id="PS51192">
    <property type="entry name" value="HELICASE_ATP_BIND_1"/>
    <property type="match status" value="1"/>
</dbReference>
<dbReference type="PROSITE" id="PS00690">
    <property type="entry name" value="DEAH_ATP_HELICASE"/>
    <property type="match status" value="1"/>
</dbReference>
<evidence type="ECO:0000256" key="5">
    <source>
        <dbReference type="ARBA" id="ARBA00022806"/>
    </source>
</evidence>
<dbReference type="Gene3D" id="1.20.120.1080">
    <property type="match status" value="1"/>
</dbReference>
<dbReference type="PANTHER" id="PTHR18934">
    <property type="entry name" value="ATP-DEPENDENT RNA HELICASE"/>
    <property type="match status" value="1"/>
</dbReference>
<keyword evidence="3" id="KW-0547">Nucleotide-binding</keyword>
<keyword evidence="4" id="KW-0378">Hydrolase</keyword>
<organism evidence="10 11">
    <name type="scientific">Cylindrotheca closterium</name>
    <dbReference type="NCBI Taxonomy" id="2856"/>
    <lineage>
        <taxon>Eukaryota</taxon>
        <taxon>Sar</taxon>
        <taxon>Stramenopiles</taxon>
        <taxon>Ochrophyta</taxon>
        <taxon>Bacillariophyta</taxon>
        <taxon>Bacillariophyceae</taxon>
        <taxon>Bacillariophycidae</taxon>
        <taxon>Bacillariales</taxon>
        <taxon>Bacillariaceae</taxon>
        <taxon>Cylindrotheca</taxon>
    </lineage>
</organism>
<feature type="domain" description="Helicase ATP-binding" evidence="8">
    <location>
        <begin position="52"/>
        <end position="218"/>
    </location>
</feature>
<feature type="domain" description="Helicase C-terminal" evidence="9">
    <location>
        <begin position="268"/>
        <end position="446"/>
    </location>
</feature>
<dbReference type="GO" id="GO:0016787">
    <property type="term" value="F:hydrolase activity"/>
    <property type="evidence" value="ECO:0007669"/>
    <property type="project" value="UniProtKB-KW"/>
</dbReference>
<comment type="similarity">
    <text evidence="1">Belongs to the DEAD box helicase family. DEAH subfamily.</text>
</comment>
<dbReference type="FunFam" id="3.40.50.300:FF:000578">
    <property type="entry name" value="probable ATP-dependent RNA helicase DHX35"/>
    <property type="match status" value="1"/>
</dbReference>
<dbReference type="EMBL" id="CAKOGP040000180">
    <property type="protein sequence ID" value="CAJ1931758.1"/>
    <property type="molecule type" value="Genomic_DNA"/>
</dbReference>
<dbReference type="SMART" id="SM00847">
    <property type="entry name" value="HA2"/>
    <property type="match status" value="1"/>
</dbReference>
<dbReference type="EC" id="3.6.4.13" evidence="2"/>
<comment type="caution">
    <text evidence="10">The sequence shown here is derived from an EMBL/GenBank/DDBJ whole genome shotgun (WGS) entry which is preliminary data.</text>
</comment>
<dbReference type="Pfam" id="PF04408">
    <property type="entry name" value="WHD_HA2"/>
    <property type="match status" value="1"/>
</dbReference>
<dbReference type="Pfam" id="PF00271">
    <property type="entry name" value="Helicase_C"/>
    <property type="match status" value="1"/>
</dbReference>
<dbReference type="SMART" id="SM00487">
    <property type="entry name" value="DEXDc"/>
    <property type="match status" value="1"/>
</dbReference>
<dbReference type="GO" id="GO:0005524">
    <property type="term" value="F:ATP binding"/>
    <property type="evidence" value="ECO:0007669"/>
    <property type="project" value="UniProtKB-KW"/>
</dbReference>
<dbReference type="InterPro" id="IPR048333">
    <property type="entry name" value="HA2_WH"/>
</dbReference>
<keyword evidence="6" id="KW-0067">ATP-binding</keyword>
<dbReference type="Pfam" id="PF07717">
    <property type="entry name" value="OB_NTP_bind"/>
    <property type="match status" value="1"/>
</dbReference>
<dbReference type="InterPro" id="IPR027417">
    <property type="entry name" value="P-loop_NTPase"/>
</dbReference>